<reference evidence="1" key="1">
    <citation type="journal article" date="2020" name="Stud. Mycol.">
        <title>101 Dothideomycetes genomes: a test case for predicting lifestyles and emergence of pathogens.</title>
        <authorList>
            <person name="Haridas S."/>
            <person name="Albert R."/>
            <person name="Binder M."/>
            <person name="Bloem J."/>
            <person name="Labutti K."/>
            <person name="Salamov A."/>
            <person name="Andreopoulos B."/>
            <person name="Baker S."/>
            <person name="Barry K."/>
            <person name="Bills G."/>
            <person name="Bluhm B."/>
            <person name="Cannon C."/>
            <person name="Castanera R."/>
            <person name="Culley D."/>
            <person name="Daum C."/>
            <person name="Ezra D."/>
            <person name="Gonzalez J."/>
            <person name="Henrissat B."/>
            <person name="Kuo A."/>
            <person name="Liang C."/>
            <person name="Lipzen A."/>
            <person name="Lutzoni F."/>
            <person name="Magnuson J."/>
            <person name="Mondo S."/>
            <person name="Nolan M."/>
            <person name="Ohm R."/>
            <person name="Pangilinan J."/>
            <person name="Park H.-J."/>
            <person name="Ramirez L."/>
            <person name="Alfaro M."/>
            <person name="Sun H."/>
            <person name="Tritt A."/>
            <person name="Yoshinaga Y."/>
            <person name="Zwiers L.-H."/>
            <person name="Turgeon B."/>
            <person name="Goodwin S."/>
            <person name="Spatafora J."/>
            <person name="Crous P."/>
            <person name="Grigoriev I."/>
        </authorList>
    </citation>
    <scope>NUCLEOTIDE SEQUENCE</scope>
    <source>
        <strain evidence="1">CBS 525.71</strain>
    </source>
</reference>
<name>A0ACB6SCW6_9PLEO</name>
<keyword evidence="2" id="KW-1185">Reference proteome</keyword>
<comment type="caution">
    <text evidence="1">The sequence shown here is derived from an EMBL/GenBank/DDBJ whole genome shotgun (WGS) entry which is preliminary data.</text>
</comment>
<dbReference type="EMBL" id="MU006704">
    <property type="protein sequence ID" value="KAF2631450.1"/>
    <property type="molecule type" value="Genomic_DNA"/>
</dbReference>
<dbReference type="Proteomes" id="UP000799754">
    <property type="component" value="Unassembled WGS sequence"/>
</dbReference>
<accession>A0ACB6SCW6</accession>
<protein>
    <submittedName>
        <fullName evidence="1">Uncharacterized protein</fullName>
    </submittedName>
</protein>
<gene>
    <name evidence="1" type="ORF">BU25DRAFT_187813</name>
</gene>
<proteinExistence type="predicted"/>
<evidence type="ECO:0000313" key="1">
    <source>
        <dbReference type="EMBL" id="KAF2631450.1"/>
    </source>
</evidence>
<evidence type="ECO:0000313" key="2">
    <source>
        <dbReference type="Proteomes" id="UP000799754"/>
    </source>
</evidence>
<sequence length="178" mass="18772">MTNSSGQPNANSVHDHLIHAASSAGDAAAITTLVADSPTDLELRDPDSCTPLLLAVYANKPDAVRALLAAGADSSSKGGRVGNSGVGRDCDAITTAALFGCEEVLKILLEEEWNVEVTTRAFVDAAGLGRYKSVRTILKRLQEKGKSFSDASPLEGIRAAIEKAARCWHDQTVHLLFA</sequence>
<organism evidence="1 2">
    <name type="scientific">Macroventuria anomochaeta</name>
    <dbReference type="NCBI Taxonomy" id="301207"/>
    <lineage>
        <taxon>Eukaryota</taxon>
        <taxon>Fungi</taxon>
        <taxon>Dikarya</taxon>
        <taxon>Ascomycota</taxon>
        <taxon>Pezizomycotina</taxon>
        <taxon>Dothideomycetes</taxon>
        <taxon>Pleosporomycetidae</taxon>
        <taxon>Pleosporales</taxon>
        <taxon>Pleosporineae</taxon>
        <taxon>Didymellaceae</taxon>
        <taxon>Macroventuria</taxon>
    </lineage>
</organism>